<evidence type="ECO:0000313" key="2">
    <source>
        <dbReference type="EMBL" id="RXW12823.1"/>
    </source>
</evidence>
<evidence type="ECO:0000256" key="1">
    <source>
        <dbReference type="SAM" id="MobiDB-lite"/>
    </source>
</evidence>
<dbReference type="EMBL" id="SDEE01001108">
    <property type="protein sequence ID" value="RXW12823.1"/>
    <property type="molecule type" value="Genomic_DNA"/>
</dbReference>
<reference evidence="2 3" key="1">
    <citation type="submission" date="2019-01" db="EMBL/GenBank/DDBJ databases">
        <title>Draft genome sequence of Psathyrella aberdarensis IHI B618.</title>
        <authorList>
            <person name="Buettner E."/>
            <person name="Kellner H."/>
        </authorList>
    </citation>
    <scope>NUCLEOTIDE SEQUENCE [LARGE SCALE GENOMIC DNA]</scope>
    <source>
        <strain evidence="2 3">IHI B618</strain>
    </source>
</reference>
<feature type="compositionally biased region" description="Low complexity" evidence="1">
    <location>
        <begin position="116"/>
        <end position="125"/>
    </location>
</feature>
<dbReference type="AlphaFoldDB" id="A0A4Q2D0Y9"/>
<gene>
    <name evidence="2" type="ORF">EST38_g13030</name>
</gene>
<organism evidence="2 3">
    <name type="scientific">Candolleomyces aberdarensis</name>
    <dbReference type="NCBI Taxonomy" id="2316362"/>
    <lineage>
        <taxon>Eukaryota</taxon>
        <taxon>Fungi</taxon>
        <taxon>Dikarya</taxon>
        <taxon>Basidiomycota</taxon>
        <taxon>Agaricomycotina</taxon>
        <taxon>Agaricomycetes</taxon>
        <taxon>Agaricomycetidae</taxon>
        <taxon>Agaricales</taxon>
        <taxon>Agaricineae</taxon>
        <taxon>Psathyrellaceae</taxon>
        <taxon>Candolleomyces</taxon>
    </lineage>
</organism>
<sequence length="267" mass="29092">MTEHVLGGFWTMHVPAQHAVGYVPEHRVTLTRACIALELPEGEDPVRGSLKFGYSGANDEEYEATIAIFINSLAENHNFVSFHLEPNKSYTFECDYYNIDLIGYYSERIEAPPAATKTKARASSAVPATKAPANRGDSSSGTQTRKSTPSNASKPADKKHKRNSAPPAASTRVTRRRSRSLQTVSEKGEEAASQADGSENDDDDDDDDDGGGEGDEEGVVAEGEAEVEVEVEEPRRRRKKSVVEEPQARKKKSIVLGTVNKGKARAK</sequence>
<name>A0A4Q2D0Y9_9AGAR</name>
<feature type="region of interest" description="Disordered" evidence="1">
    <location>
        <begin position="116"/>
        <end position="267"/>
    </location>
</feature>
<feature type="compositionally biased region" description="Polar residues" evidence="1">
    <location>
        <begin position="136"/>
        <end position="153"/>
    </location>
</feature>
<keyword evidence="3" id="KW-1185">Reference proteome</keyword>
<feature type="compositionally biased region" description="Acidic residues" evidence="1">
    <location>
        <begin position="198"/>
        <end position="231"/>
    </location>
</feature>
<protein>
    <recommendedName>
        <fullName evidence="4">Nucleoplasmin-like domain-containing protein</fullName>
    </recommendedName>
</protein>
<evidence type="ECO:0000313" key="3">
    <source>
        <dbReference type="Proteomes" id="UP000290288"/>
    </source>
</evidence>
<dbReference type="STRING" id="2316362.A0A4Q2D0Y9"/>
<accession>A0A4Q2D0Y9</accession>
<evidence type="ECO:0008006" key="4">
    <source>
        <dbReference type="Google" id="ProtNLM"/>
    </source>
</evidence>
<dbReference type="Proteomes" id="UP000290288">
    <property type="component" value="Unassembled WGS sequence"/>
</dbReference>
<comment type="caution">
    <text evidence="2">The sequence shown here is derived from an EMBL/GenBank/DDBJ whole genome shotgun (WGS) entry which is preliminary data.</text>
</comment>
<proteinExistence type="predicted"/>